<dbReference type="SUPFAM" id="SSF46689">
    <property type="entry name" value="Homeodomain-like"/>
    <property type="match status" value="1"/>
</dbReference>
<gene>
    <name evidence="6" type="ORF">ABIQ69_03055</name>
</gene>
<organism evidence="6">
    <name type="scientific">Agromyces sp. G08B096</name>
    <dbReference type="NCBI Taxonomy" id="3156399"/>
    <lineage>
        <taxon>Bacteria</taxon>
        <taxon>Bacillati</taxon>
        <taxon>Actinomycetota</taxon>
        <taxon>Actinomycetes</taxon>
        <taxon>Micrococcales</taxon>
        <taxon>Microbacteriaceae</taxon>
        <taxon>Agromyces</taxon>
    </lineage>
</organism>
<evidence type="ECO:0000259" key="4">
    <source>
        <dbReference type="PROSITE" id="PS51071"/>
    </source>
</evidence>
<dbReference type="InterPro" id="IPR036388">
    <property type="entry name" value="WH-like_DNA-bd_sf"/>
</dbReference>
<dbReference type="InterPro" id="IPR047640">
    <property type="entry name" value="RpiR-like"/>
</dbReference>
<feature type="domain" description="SIS" evidence="5">
    <location>
        <begin position="128"/>
        <end position="268"/>
    </location>
</feature>
<dbReference type="EMBL" id="CP158374">
    <property type="protein sequence ID" value="XBX82918.1"/>
    <property type="molecule type" value="Genomic_DNA"/>
</dbReference>
<keyword evidence="3" id="KW-0804">Transcription</keyword>
<evidence type="ECO:0000259" key="5">
    <source>
        <dbReference type="PROSITE" id="PS51464"/>
    </source>
</evidence>
<dbReference type="RefSeq" id="WP_350348934.1">
    <property type="nucleotide sequence ID" value="NZ_CP158374.1"/>
</dbReference>
<evidence type="ECO:0000313" key="6">
    <source>
        <dbReference type="EMBL" id="XBX82918.1"/>
    </source>
</evidence>
<dbReference type="InterPro" id="IPR035472">
    <property type="entry name" value="RpiR-like_SIS"/>
</dbReference>
<keyword evidence="2" id="KW-0238">DNA-binding</keyword>
<dbReference type="InterPro" id="IPR009057">
    <property type="entry name" value="Homeodomain-like_sf"/>
</dbReference>
<keyword evidence="1" id="KW-0805">Transcription regulation</keyword>
<reference evidence="6" key="1">
    <citation type="submission" date="2024-05" db="EMBL/GenBank/DDBJ databases">
        <authorList>
            <person name="Yu L."/>
        </authorList>
    </citation>
    <scope>NUCLEOTIDE SEQUENCE</scope>
    <source>
        <strain evidence="6">G08B096</strain>
    </source>
</reference>
<accession>A0AAU7W8W4</accession>
<dbReference type="Gene3D" id="1.10.10.10">
    <property type="entry name" value="Winged helix-like DNA-binding domain superfamily/Winged helix DNA-binding domain"/>
    <property type="match status" value="1"/>
</dbReference>
<dbReference type="GO" id="GO:0097367">
    <property type="term" value="F:carbohydrate derivative binding"/>
    <property type="evidence" value="ECO:0007669"/>
    <property type="project" value="InterPro"/>
</dbReference>
<evidence type="ECO:0000256" key="3">
    <source>
        <dbReference type="ARBA" id="ARBA00023163"/>
    </source>
</evidence>
<dbReference type="GO" id="GO:1901135">
    <property type="term" value="P:carbohydrate derivative metabolic process"/>
    <property type="evidence" value="ECO:0007669"/>
    <property type="project" value="InterPro"/>
</dbReference>
<dbReference type="GO" id="GO:0003677">
    <property type="term" value="F:DNA binding"/>
    <property type="evidence" value="ECO:0007669"/>
    <property type="project" value="UniProtKB-KW"/>
</dbReference>
<dbReference type="PANTHER" id="PTHR30514">
    <property type="entry name" value="GLUCOKINASE"/>
    <property type="match status" value="1"/>
</dbReference>
<dbReference type="PROSITE" id="PS51071">
    <property type="entry name" value="HTH_RPIR"/>
    <property type="match status" value="1"/>
</dbReference>
<proteinExistence type="predicted"/>
<dbReference type="InterPro" id="IPR001347">
    <property type="entry name" value="SIS_dom"/>
</dbReference>
<dbReference type="GO" id="GO:0003700">
    <property type="term" value="F:DNA-binding transcription factor activity"/>
    <property type="evidence" value="ECO:0007669"/>
    <property type="project" value="InterPro"/>
</dbReference>
<dbReference type="Pfam" id="PF01418">
    <property type="entry name" value="HTH_6"/>
    <property type="match status" value="1"/>
</dbReference>
<dbReference type="Pfam" id="PF01380">
    <property type="entry name" value="SIS"/>
    <property type="match status" value="1"/>
</dbReference>
<dbReference type="InterPro" id="IPR000281">
    <property type="entry name" value="HTH_RpiR"/>
</dbReference>
<dbReference type="CDD" id="cd05013">
    <property type="entry name" value="SIS_RpiR"/>
    <property type="match status" value="1"/>
</dbReference>
<dbReference type="PANTHER" id="PTHR30514:SF1">
    <property type="entry name" value="HTH-TYPE TRANSCRIPTIONAL REGULATOR HEXR-RELATED"/>
    <property type="match status" value="1"/>
</dbReference>
<evidence type="ECO:0000256" key="2">
    <source>
        <dbReference type="ARBA" id="ARBA00023125"/>
    </source>
</evidence>
<evidence type="ECO:0000256" key="1">
    <source>
        <dbReference type="ARBA" id="ARBA00023015"/>
    </source>
</evidence>
<protein>
    <submittedName>
        <fullName evidence="6">MurR/RpiR family transcriptional regulator</fullName>
    </submittedName>
</protein>
<sequence>MTDVFVALRQRLPSLSKVERRIAEAVIDHPALVVESTITQLAEACGTSAASVARMCRAAGFAGYKEFRIAIAAANSREEAARELFRVDDAEISPADSALDVVTKVAYQEARAIEETARGLDLDALDAVVAAVRSAPRIDIFGTGSSGLTAQDLQLKLHRIGIPGFCWADAHLALTSVAITTPGSLAIGISHSGQTLETNELLALARERGAITVAITNYPDSPLGAGADHVLTTSARESGIRTGAMSSRLAQMAIVDFLVVRLVQQGYSDANELLRQTYAAVQDHRIGGAG</sequence>
<dbReference type="Gene3D" id="3.40.50.10490">
    <property type="entry name" value="Glucose-6-phosphate isomerase like protein, domain 1"/>
    <property type="match status" value="1"/>
</dbReference>
<dbReference type="SUPFAM" id="SSF53697">
    <property type="entry name" value="SIS domain"/>
    <property type="match status" value="1"/>
</dbReference>
<name>A0AAU7W8W4_9MICO</name>
<feature type="domain" description="HTH rpiR-type" evidence="4">
    <location>
        <begin position="2"/>
        <end position="78"/>
    </location>
</feature>
<dbReference type="AlphaFoldDB" id="A0AAU7W8W4"/>
<dbReference type="InterPro" id="IPR046348">
    <property type="entry name" value="SIS_dom_sf"/>
</dbReference>
<dbReference type="PROSITE" id="PS51464">
    <property type="entry name" value="SIS"/>
    <property type="match status" value="1"/>
</dbReference>